<organism evidence="2 3">
    <name type="scientific">Sphingomonas aurantiaca</name>
    <dbReference type="NCBI Taxonomy" id="185949"/>
    <lineage>
        <taxon>Bacteria</taxon>
        <taxon>Pseudomonadati</taxon>
        <taxon>Pseudomonadota</taxon>
        <taxon>Alphaproteobacteria</taxon>
        <taxon>Sphingomonadales</taxon>
        <taxon>Sphingomonadaceae</taxon>
        <taxon>Sphingomonas</taxon>
    </lineage>
</organism>
<proteinExistence type="predicted"/>
<accession>A0A5E7XTC4</accession>
<reference evidence="2 3" key="1">
    <citation type="submission" date="2019-09" db="EMBL/GenBank/DDBJ databases">
        <authorList>
            <person name="Dittami M. S."/>
        </authorList>
    </citation>
    <scope>NUCLEOTIDE SEQUENCE [LARGE SCALE GENOMIC DNA]</scope>
    <source>
        <strain evidence="2">SPHINGO391</strain>
    </source>
</reference>
<name>A0A5E7XTC4_9SPHN</name>
<feature type="compositionally biased region" description="Basic residues" evidence="1">
    <location>
        <begin position="69"/>
        <end position="82"/>
    </location>
</feature>
<evidence type="ECO:0000313" key="2">
    <source>
        <dbReference type="EMBL" id="VVS97401.1"/>
    </source>
</evidence>
<evidence type="ECO:0000256" key="1">
    <source>
        <dbReference type="SAM" id="MobiDB-lite"/>
    </source>
</evidence>
<protein>
    <submittedName>
        <fullName evidence="2">Uncharacterized protein</fullName>
    </submittedName>
</protein>
<sequence>MLTIFPRRTDEVDDEGIGTQTGHDRRSIFTGEDMHSHLGTGRQRVVSIRVVVLPDGRASARQHGDQSHARARTPHALRHGRMHCRAKVRHPRGMLMMSL</sequence>
<feature type="region of interest" description="Disordered" evidence="1">
    <location>
        <begin position="1"/>
        <end position="25"/>
    </location>
</feature>
<evidence type="ECO:0000313" key="3">
    <source>
        <dbReference type="Proteomes" id="UP000326857"/>
    </source>
</evidence>
<dbReference type="EMBL" id="CABVLI010000009">
    <property type="protein sequence ID" value="VVS97401.1"/>
    <property type="molecule type" value="Genomic_DNA"/>
</dbReference>
<gene>
    <name evidence="2" type="ORF">SPHINGO391_170001</name>
</gene>
<dbReference type="AlphaFoldDB" id="A0A5E7XTC4"/>
<feature type="region of interest" description="Disordered" evidence="1">
    <location>
        <begin position="57"/>
        <end position="82"/>
    </location>
</feature>
<dbReference type="Proteomes" id="UP000326857">
    <property type="component" value="Unassembled WGS sequence"/>
</dbReference>